<comment type="catalytic activity">
    <reaction evidence="6 8">
        <text>(sulfur carrier)-H + L-cysteine = (sulfur carrier)-SH + L-alanine</text>
        <dbReference type="Rhea" id="RHEA:43892"/>
        <dbReference type="Rhea" id="RHEA-COMP:14737"/>
        <dbReference type="Rhea" id="RHEA-COMP:14739"/>
        <dbReference type="ChEBI" id="CHEBI:29917"/>
        <dbReference type="ChEBI" id="CHEBI:35235"/>
        <dbReference type="ChEBI" id="CHEBI:57972"/>
        <dbReference type="ChEBI" id="CHEBI:64428"/>
        <dbReference type="EC" id="2.8.1.7"/>
    </reaction>
</comment>
<evidence type="ECO:0000256" key="2">
    <source>
        <dbReference type="ARBA" id="ARBA00002824"/>
    </source>
</evidence>
<dbReference type="PANTHER" id="PTHR43586">
    <property type="entry name" value="CYSTEINE DESULFURASE"/>
    <property type="match status" value="1"/>
</dbReference>
<dbReference type="SUPFAM" id="SSF53383">
    <property type="entry name" value="PLP-dependent transferases"/>
    <property type="match status" value="1"/>
</dbReference>
<evidence type="ECO:0000259" key="9">
    <source>
        <dbReference type="Pfam" id="PF00266"/>
    </source>
</evidence>
<dbReference type="InterPro" id="IPR000192">
    <property type="entry name" value="Aminotrans_V_dom"/>
</dbReference>
<dbReference type="InterPro" id="IPR020578">
    <property type="entry name" value="Aminotrans_V_PyrdxlP_BS"/>
</dbReference>
<evidence type="ECO:0000313" key="10">
    <source>
        <dbReference type="EMBL" id="AUM13553.1"/>
    </source>
</evidence>
<evidence type="ECO:0000256" key="8">
    <source>
        <dbReference type="RuleBase" id="RU004506"/>
    </source>
</evidence>
<evidence type="ECO:0000256" key="7">
    <source>
        <dbReference type="RuleBase" id="RU004504"/>
    </source>
</evidence>
<dbReference type="NCBIfam" id="TIGR01979">
    <property type="entry name" value="sufS"/>
    <property type="match status" value="1"/>
</dbReference>
<dbReference type="Pfam" id="PF00266">
    <property type="entry name" value="Aminotran_5"/>
    <property type="match status" value="1"/>
</dbReference>
<dbReference type="RefSeq" id="WP_101894928.1">
    <property type="nucleotide sequence ID" value="NZ_CP022684.1"/>
</dbReference>
<dbReference type="InterPro" id="IPR015422">
    <property type="entry name" value="PyrdxlP-dep_Trfase_small"/>
</dbReference>
<dbReference type="InterPro" id="IPR015421">
    <property type="entry name" value="PyrdxlP-dep_Trfase_major"/>
</dbReference>
<dbReference type="KEGG" id="kak:Kalk_14470"/>
<dbReference type="EMBL" id="CP022684">
    <property type="protein sequence ID" value="AUM13553.1"/>
    <property type="molecule type" value="Genomic_DNA"/>
</dbReference>
<protein>
    <recommendedName>
        <fullName evidence="8">Cysteine desulfurase</fullName>
        <ecNumber evidence="8">2.8.1.7</ecNumber>
    </recommendedName>
</protein>
<keyword evidence="4 8" id="KW-0808">Transferase</keyword>
<evidence type="ECO:0000256" key="5">
    <source>
        <dbReference type="ARBA" id="ARBA00022898"/>
    </source>
</evidence>
<dbReference type="PROSITE" id="PS00595">
    <property type="entry name" value="AA_TRANSFER_CLASS_5"/>
    <property type="match status" value="1"/>
</dbReference>
<gene>
    <name evidence="10" type="ORF">Kalk_14470</name>
</gene>
<accession>A0A2K9LMQ6</accession>
<proteinExistence type="inferred from homology"/>
<dbReference type="GO" id="GO:0031071">
    <property type="term" value="F:cysteine desulfurase activity"/>
    <property type="evidence" value="ECO:0007669"/>
    <property type="project" value="UniProtKB-UniRule"/>
</dbReference>
<dbReference type="InterPro" id="IPR015424">
    <property type="entry name" value="PyrdxlP-dep_Trfase"/>
</dbReference>
<evidence type="ECO:0000313" key="11">
    <source>
        <dbReference type="Proteomes" id="UP000235116"/>
    </source>
</evidence>
<comment type="similarity">
    <text evidence="3 8">Belongs to the class-V pyridoxal-phosphate-dependent aminotransferase family. Csd subfamily.</text>
</comment>
<dbReference type="GO" id="GO:0030170">
    <property type="term" value="F:pyridoxal phosphate binding"/>
    <property type="evidence" value="ECO:0007669"/>
    <property type="project" value="UniProtKB-UniRule"/>
</dbReference>
<dbReference type="InterPro" id="IPR016454">
    <property type="entry name" value="Cysteine_dSase"/>
</dbReference>
<keyword evidence="5 8" id="KW-0663">Pyridoxal phosphate</keyword>
<dbReference type="AlphaFoldDB" id="A0A2K9LMQ6"/>
<name>A0A2K9LMQ6_9GAMM</name>
<dbReference type="EC" id="2.8.1.7" evidence="8"/>
<feature type="domain" description="Aminotransferase class V" evidence="9">
    <location>
        <begin position="26"/>
        <end position="395"/>
    </location>
</feature>
<keyword evidence="11" id="KW-1185">Reference proteome</keyword>
<reference evidence="11" key="1">
    <citation type="submission" date="2017-08" db="EMBL/GenBank/DDBJ databases">
        <title>Direct submision.</title>
        <authorList>
            <person name="Kim S.-J."/>
            <person name="Rhee S.-K."/>
        </authorList>
    </citation>
    <scope>NUCLEOTIDE SEQUENCE [LARGE SCALE GENOMIC DNA]</scope>
    <source>
        <strain evidence="11">GI5</strain>
    </source>
</reference>
<comment type="function">
    <text evidence="2 8">Catalyzes the removal of elemental sulfur and selenium atoms from L-cysteine, L-cystine, L-selenocysteine, and L-selenocystine to produce L-alanine.</text>
</comment>
<dbReference type="InterPro" id="IPR010970">
    <property type="entry name" value="Cys_dSase_SufS"/>
</dbReference>
<dbReference type="Gene3D" id="3.40.640.10">
    <property type="entry name" value="Type I PLP-dependent aspartate aminotransferase-like (Major domain)"/>
    <property type="match status" value="1"/>
</dbReference>
<organism evidence="10 11">
    <name type="scientific">Ketobacter alkanivorans</name>
    <dbReference type="NCBI Taxonomy" id="1917421"/>
    <lineage>
        <taxon>Bacteria</taxon>
        <taxon>Pseudomonadati</taxon>
        <taxon>Pseudomonadota</taxon>
        <taxon>Gammaproteobacteria</taxon>
        <taxon>Pseudomonadales</taxon>
        <taxon>Ketobacteraceae</taxon>
        <taxon>Ketobacter</taxon>
    </lineage>
</organism>
<evidence type="ECO:0000256" key="4">
    <source>
        <dbReference type="ARBA" id="ARBA00022679"/>
    </source>
</evidence>
<dbReference type="PANTHER" id="PTHR43586:SF8">
    <property type="entry name" value="CYSTEINE DESULFURASE 1, CHLOROPLASTIC"/>
    <property type="match status" value="1"/>
</dbReference>
<evidence type="ECO:0000256" key="3">
    <source>
        <dbReference type="ARBA" id="ARBA00010447"/>
    </source>
</evidence>
<evidence type="ECO:0000256" key="6">
    <source>
        <dbReference type="ARBA" id="ARBA00050776"/>
    </source>
</evidence>
<dbReference type="GO" id="GO:0006534">
    <property type="term" value="P:cysteine metabolic process"/>
    <property type="evidence" value="ECO:0007669"/>
    <property type="project" value="UniProtKB-UniRule"/>
</dbReference>
<dbReference type="PIRSF" id="PIRSF005572">
    <property type="entry name" value="NifS"/>
    <property type="match status" value="1"/>
</dbReference>
<evidence type="ECO:0000256" key="1">
    <source>
        <dbReference type="ARBA" id="ARBA00001933"/>
    </source>
</evidence>
<dbReference type="CDD" id="cd06453">
    <property type="entry name" value="SufS_like"/>
    <property type="match status" value="1"/>
</dbReference>
<dbReference type="Gene3D" id="3.90.1150.10">
    <property type="entry name" value="Aspartate Aminotransferase, domain 1"/>
    <property type="match status" value="1"/>
</dbReference>
<sequence length="407" mass="44542">MRSFDIDAIRADFPILHQEVKGKPLVYLDNAATTQKPQAVIDALSRYYSTINSNVHRGAHTLSDLATREFEEARHSVQRFINARSSNEIIWTRGTTESINLVAHSYGRAFLKPGDDIIISAMEHHSNIVPWQLVAQQTGANLKVIPVTDNAELEMAAFDALLSDNTKLVSLVHVSNALGTINPVKTVIEKAHRAGAVVLLDGAQATPHWSVDVQELGCDFYAFSGHKVYGPTGIGVLYGKAELLDKMQPYQSGGEMIEKVSFDGTTFNALPYKFEAGTPNIAGAIGLAAAIEYLNQFDRQQLANHEHSLLTATLERAAADPTIKLIGRAADKAGVFSFLLEGTHPHDLGTLLDQQGVAVRTGHHCAMPIMDQYAIPGTVRASFAFYNTLEEVDRFFTALEKSKTFLL</sequence>
<comment type="cofactor">
    <cofactor evidence="1 7">
        <name>pyridoxal 5'-phosphate</name>
        <dbReference type="ChEBI" id="CHEBI:597326"/>
    </cofactor>
</comment>
<dbReference type="OrthoDB" id="9808002at2"/>
<dbReference type="Proteomes" id="UP000235116">
    <property type="component" value="Chromosome"/>
</dbReference>